<dbReference type="Proteomes" id="UP000250235">
    <property type="component" value="Unassembled WGS sequence"/>
</dbReference>
<proteinExistence type="predicted"/>
<dbReference type="EMBL" id="KV019620">
    <property type="protein sequence ID" value="KZV15807.1"/>
    <property type="molecule type" value="Genomic_DNA"/>
</dbReference>
<reference evidence="2 3" key="1">
    <citation type="journal article" date="2015" name="Proc. Natl. Acad. Sci. U.S.A.">
        <title>The resurrection genome of Boea hygrometrica: A blueprint for survival of dehydration.</title>
        <authorList>
            <person name="Xiao L."/>
            <person name="Yang G."/>
            <person name="Zhang L."/>
            <person name="Yang X."/>
            <person name="Zhao S."/>
            <person name="Ji Z."/>
            <person name="Zhou Q."/>
            <person name="Hu M."/>
            <person name="Wang Y."/>
            <person name="Chen M."/>
            <person name="Xu Y."/>
            <person name="Jin H."/>
            <person name="Xiao X."/>
            <person name="Hu G."/>
            <person name="Bao F."/>
            <person name="Hu Y."/>
            <person name="Wan P."/>
            <person name="Li L."/>
            <person name="Deng X."/>
            <person name="Kuang T."/>
            <person name="Xiang C."/>
            <person name="Zhu J.K."/>
            <person name="Oliver M.J."/>
            <person name="He Y."/>
        </authorList>
    </citation>
    <scope>NUCLEOTIDE SEQUENCE [LARGE SCALE GENOMIC DNA]</scope>
    <source>
        <strain evidence="3">cv. XS01</strain>
    </source>
</reference>
<evidence type="ECO:0000256" key="1">
    <source>
        <dbReference type="SAM" id="MobiDB-lite"/>
    </source>
</evidence>
<evidence type="ECO:0000313" key="2">
    <source>
        <dbReference type="EMBL" id="KZV15807.1"/>
    </source>
</evidence>
<gene>
    <name evidence="2" type="ORF">F511_29786</name>
</gene>
<evidence type="ECO:0000313" key="3">
    <source>
        <dbReference type="Proteomes" id="UP000250235"/>
    </source>
</evidence>
<feature type="region of interest" description="Disordered" evidence="1">
    <location>
        <begin position="1"/>
        <end position="46"/>
    </location>
</feature>
<protein>
    <submittedName>
        <fullName evidence="2">Uncharacterized protein</fullName>
    </submittedName>
</protein>
<name>A0A2Z7A2V0_9LAMI</name>
<keyword evidence="3" id="KW-1185">Reference proteome</keyword>
<accession>A0A2Z7A2V0</accession>
<organism evidence="2 3">
    <name type="scientific">Dorcoceras hygrometricum</name>
    <dbReference type="NCBI Taxonomy" id="472368"/>
    <lineage>
        <taxon>Eukaryota</taxon>
        <taxon>Viridiplantae</taxon>
        <taxon>Streptophyta</taxon>
        <taxon>Embryophyta</taxon>
        <taxon>Tracheophyta</taxon>
        <taxon>Spermatophyta</taxon>
        <taxon>Magnoliopsida</taxon>
        <taxon>eudicotyledons</taxon>
        <taxon>Gunneridae</taxon>
        <taxon>Pentapetalae</taxon>
        <taxon>asterids</taxon>
        <taxon>lamiids</taxon>
        <taxon>Lamiales</taxon>
        <taxon>Gesneriaceae</taxon>
        <taxon>Didymocarpoideae</taxon>
        <taxon>Trichosporeae</taxon>
        <taxon>Loxocarpinae</taxon>
        <taxon>Dorcoceras</taxon>
    </lineage>
</organism>
<dbReference type="AlphaFoldDB" id="A0A2Z7A2V0"/>
<sequence length="189" mass="20862">MIALDFSSSTQQSASHNVAPNQFTPIRSTTRSETPSSGYTRSADEISTNGFSSSNWPETIFRRRSAAAAACQLKNPSSICHLYIADGHSLYTDVMLQLRLMFRKFSKLFPSIYDQELKIVKRDFGGLNIGIWPKSGLGESCSLDCFGGSSTGLMRKYASWFRCEEKIDSAVGSNVKTRAVESDVEDKSS</sequence>